<comment type="catalytic activity">
    <reaction evidence="1">
        <text>D-mannonate = 2-dehydro-3-deoxy-D-gluconate + H2O</text>
        <dbReference type="Rhea" id="RHEA:20097"/>
        <dbReference type="ChEBI" id="CHEBI:15377"/>
        <dbReference type="ChEBI" id="CHEBI:17767"/>
        <dbReference type="ChEBI" id="CHEBI:57990"/>
        <dbReference type="EC" id="4.2.1.8"/>
    </reaction>
</comment>
<name>A0ABV6MDC7_9ACTN</name>
<dbReference type="Proteomes" id="UP001589867">
    <property type="component" value="Unassembled WGS sequence"/>
</dbReference>
<evidence type="ECO:0000256" key="6">
    <source>
        <dbReference type="ARBA" id="ARBA00007389"/>
    </source>
</evidence>
<evidence type="ECO:0000256" key="1">
    <source>
        <dbReference type="ARBA" id="ARBA00001794"/>
    </source>
</evidence>
<keyword evidence="9" id="KW-0464">Manganese</keyword>
<organism evidence="11 12">
    <name type="scientific">Phytohabitans kaempferiae</name>
    <dbReference type="NCBI Taxonomy" id="1620943"/>
    <lineage>
        <taxon>Bacteria</taxon>
        <taxon>Bacillati</taxon>
        <taxon>Actinomycetota</taxon>
        <taxon>Actinomycetes</taxon>
        <taxon>Micromonosporales</taxon>
        <taxon>Micromonosporaceae</taxon>
    </lineage>
</organism>
<dbReference type="Pfam" id="PF03786">
    <property type="entry name" value="UxuA"/>
    <property type="match status" value="2"/>
</dbReference>
<comment type="function">
    <text evidence="4">Catalyzes the dehydration of D-mannonate.</text>
</comment>
<dbReference type="GO" id="GO:0008927">
    <property type="term" value="F:mannonate dehydratase activity"/>
    <property type="evidence" value="ECO:0007669"/>
    <property type="project" value="UniProtKB-EC"/>
</dbReference>
<dbReference type="Gene3D" id="3.20.20.150">
    <property type="entry name" value="Divalent-metal-dependent TIM barrel enzymes"/>
    <property type="match status" value="1"/>
</dbReference>
<evidence type="ECO:0000256" key="4">
    <source>
        <dbReference type="ARBA" id="ARBA00002713"/>
    </source>
</evidence>
<dbReference type="PIRSF" id="PIRSF016049">
    <property type="entry name" value="Man_dehyd"/>
    <property type="match status" value="1"/>
</dbReference>
<comment type="caution">
    <text evidence="11">The sequence shown here is derived from an EMBL/GenBank/DDBJ whole genome shotgun (WGS) entry which is preliminary data.</text>
</comment>
<comment type="cofactor">
    <cofactor evidence="2">
        <name>Mn(2+)</name>
        <dbReference type="ChEBI" id="CHEBI:29035"/>
    </cofactor>
</comment>
<gene>
    <name evidence="11" type="ORF">ACFFIA_32505</name>
</gene>
<dbReference type="RefSeq" id="WP_377258312.1">
    <property type="nucleotide sequence ID" value="NZ_JBHLUH010000070.1"/>
</dbReference>
<reference evidence="11 12" key="1">
    <citation type="submission" date="2024-09" db="EMBL/GenBank/DDBJ databases">
        <authorList>
            <person name="Sun Q."/>
            <person name="Mori K."/>
        </authorList>
    </citation>
    <scope>NUCLEOTIDE SEQUENCE [LARGE SCALE GENOMIC DNA]</scope>
    <source>
        <strain evidence="11 12">TBRC 3947</strain>
    </source>
</reference>
<dbReference type="SUPFAM" id="SSF51658">
    <property type="entry name" value="Xylose isomerase-like"/>
    <property type="match status" value="1"/>
</dbReference>
<dbReference type="InterPro" id="IPR036237">
    <property type="entry name" value="Xyl_isomerase-like_sf"/>
</dbReference>
<evidence type="ECO:0000256" key="7">
    <source>
        <dbReference type="ARBA" id="ARBA00012927"/>
    </source>
</evidence>
<dbReference type="InterPro" id="IPR004628">
    <property type="entry name" value="Man_deHydtase"/>
</dbReference>
<comment type="pathway">
    <text evidence="5">Carbohydrate metabolism; pentose and glucuronate interconversion.</text>
</comment>
<dbReference type="EMBL" id="JBHLUH010000070">
    <property type="protein sequence ID" value="MFC0532378.1"/>
    <property type="molecule type" value="Genomic_DNA"/>
</dbReference>
<keyword evidence="10 11" id="KW-0456">Lyase</keyword>
<keyword evidence="12" id="KW-1185">Reference proteome</keyword>
<keyword evidence="8" id="KW-0408">Iron</keyword>
<evidence type="ECO:0000256" key="5">
    <source>
        <dbReference type="ARBA" id="ARBA00004892"/>
    </source>
</evidence>
<sequence>MRFAEYLRPGQVTERRLFVQAGVTDAVYRLPEADTNAGVLDLAGLERARAELAADGLTLSVIEPVPPMEAVKQGLPDRDRELARLTALIEAMGRLGIPVLCYNFMAVFGWTRSHVDLPGRGGATVSGFNLDVFERAAPAAHRISDDDMWAHYRYFLDAILPAAERAGVTLALHPDDPPVPSLRGVARIMRSPDNIARALAISDSPAHQLTFCQGTFATMGADIPATIRRFADRIAFVHFRDIRGEATDFVETFHDEGETDMYAAMRAYVEIGFSGPVRTDHAPTMYGESNDHPGYATLGRLFAIGYLKGLYEAARAGAAS</sequence>
<dbReference type="PANTHER" id="PTHR30387">
    <property type="entry name" value="MANNONATE DEHYDRATASE"/>
    <property type="match status" value="1"/>
</dbReference>
<accession>A0ABV6MDC7</accession>
<evidence type="ECO:0000256" key="3">
    <source>
        <dbReference type="ARBA" id="ARBA00001954"/>
    </source>
</evidence>
<evidence type="ECO:0000256" key="10">
    <source>
        <dbReference type="ARBA" id="ARBA00023239"/>
    </source>
</evidence>
<evidence type="ECO:0000313" key="11">
    <source>
        <dbReference type="EMBL" id="MFC0532378.1"/>
    </source>
</evidence>
<proteinExistence type="inferred from homology"/>
<protein>
    <recommendedName>
        <fullName evidence="7">mannonate dehydratase</fullName>
        <ecNumber evidence="7">4.2.1.8</ecNumber>
    </recommendedName>
</protein>
<evidence type="ECO:0000256" key="2">
    <source>
        <dbReference type="ARBA" id="ARBA00001936"/>
    </source>
</evidence>
<dbReference type="EC" id="4.2.1.8" evidence="7"/>
<evidence type="ECO:0000256" key="8">
    <source>
        <dbReference type="ARBA" id="ARBA00023004"/>
    </source>
</evidence>
<evidence type="ECO:0000313" key="12">
    <source>
        <dbReference type="Proteomes" id="UP001589867"/>
    </source>
</evidence>
<comment type="similarity">
    <text evidence="6">Belongs to the mannonate dehydratase family.</text>
</comment>
<dbReference type="PANTHER" id="PTHR30387:SF2">
    <property type="entry name" value="MANNONATE DEHYDRATASE"/>
    <property type="match status" value="1"/>
</dbReference>
<comment type="cofactor">
    <cofactor evidence="3">
        <name>Fe(2+)</name>
        <dbReference type="ChEBI" id="CHEBI:29033"/>
    </cofactor>
</comment>
<evidence type="ECO:0000256" key="9">
    <source>
        <dbReference type="ARBA" id="ARBA00023211"/>
    </source>
</evidence>